<dbReference type="KEGG" id="rti:DC20_14270"/>
<dbReference type="AlphaFoldDB" id="A0A0P0CK56"/>
<keyword evidence="3" id="KW-1185">Reference proteome</keyword>
<feature type="region of interest" description="Disordered" evidence="1">
    <location>
        <begin position="85"/>
        <end position="160"/>
    </location>
</feature>
<evidence type="ECO:0000313" key="2">
    <source>
        <dbReference type="EMBL" id="ALI99922.1"/>
    </source>
</evidence>
<dbReference type="STRING" id="512763.DC20_14270"/>
<protein>
    <submittedName>
        <fullName evidence="2">Uncharacterized protein</fullName>
    </submittedName>
</protein>
<proteinExistence type="predicted"/>
<name>A0A0P0CK56_9BACT</name>
<evidence type="ECO:0000313" key="3">
    <source>
        <dbReference type="Proteomes" id="UP000061382"/>
    </source>
</evidence>
<dbReference type="Proteomes" id="UP000061382">
    <property type="component" value="Chromosome"/>
</dbReference>
<dbReference type="PATRIC" id="fig|512763.3.peg.3137"/>
<gene>
    <name evidence="2" type="ORF">DC20_14270</name>
</gene>
<dbReference type="RefSeq" id="WP_062544449.1">
    <property type="nucleotide sequence ID" value="NZ_CP012643.1"/>
</dbReference>
<dbReference type="EMBL" id="CP012643">
    <property type="protein sequence ID" value="ALI99922.1"/>
    <property type="molecule type" value="Genomic_DNA"/>
</dbReference>
<evidence type="ECO:0000256" key="1">
    <source>
        <dbReference type="SAM" id="MobiDB-lite"/>
    </source>
</evidence>
<feature type="region of interest" description="Disordered" evidence="1">
    <location>
        <begin position="1"/>
        <end position="21"/>
    </location>
</feature>
<reference evidence="2 3" key="1">
    <citation type="submission" date="2015-08" db="EMBL/GenBank/DDBJ databases">
        <title>Complete genome sequence of Rufibacter tibetensis strain 1351t, a radiation-resistant bacterium from tibet plateau.</title>
        <authorList>
            <person name="Dai J."/>
        </authorList>
    </citation>
    <scope>NUCLEOTIDE SEQUENCE [LARGE SCALE GENOMIC DNA]</scope>
    <source>
        <strain evidence="2 3">1351</strain>
    </source>
</reference>
<accession>A0A0P0CK56</accession>
<sequence>MGKKPEREKKPKGAEGDNLLKQLKKPLKKMVKLQGPEKTRELVQSLISSIETKLEVKAAKDKIEKEAKAAKKAIDKETREALAALEQPFSAVSDTEAKPQEETFQTTPEATTEESETLAAEASPSSAEVPQTEEVSKVPAQRRETKPRTDATPVNDQSEG</sequence>
<organism evidence="2 3">
    <name type="scientific">Rufibacter tibetensis</name>
    <dbReference type="NCBI Taxonomy" id="512763"/>
    <lineage>
        <taxon>Bacteria</taxon>
        <taxon>Pseudomonadati</taxon>
        <taxon>Bacteroidota</taxon>
        <taxon>Cytophagia</taxon>
        <taxon>Cytophagales</taxon>
        <taxon>Hymenobacteraceae</taxon>
        <taxon>Rufibacter</taxon>
    </lineage>
</organism>
<feature type="compositionally biased region" description="Low complexity" evidence="1">
    <location>
        <begin position="117"/>
        <end position="128"/>
    </location>
</feature>
<feature type="compositionally biased region" description="Basic and acidic residues" evidence="1">
    <location>
        <begin position="1"/>
        <end position="15"/>
    </location>
</feature>